<dbReference type="PANTHER" id="PTHR11224">
    <property type="entry name" value="MAKORIN-RELATED"/>
    <property type="match status" value="1"/>
</dbReference>
<dbReference type="WBParaSite" id="MBELARI_LOCUS11483">
    <property type="protein sequence ID" value="MBELARI_LOCUS11483"/>
    <property type="gene ID" value="MBELARI_LOCUS11483"/>
</dbReference>
<feature type="region of interest" description="Disordered" evidence="7">
    <location>
        <begin position="163"/>
        <end position="194"/>
    </location>
</feature>
<accession>A0AAF3EC08</accession>
<sequence>MPQNAELSQTPGHCLYYHYLGKCIRGYRCRYQHDPSFNPNPKPPCSIKGCEQIEQGARYGLLECNHVVCLSDIINFRHHQAHPEDGEEKHKFRSCPFCTRPTRFVVPTRVWPKNHHQKEKIMMLYLKYCSTIRCRYYKVDDKGHGHGCPYGGKVCLFKHEKSDGSFDREDPPERNSRQSPNEHRDLPENDQDQPSYTDDFEYLHHLPNLDLQLTLDYLKASNPALNLDEDIETLSFFPLINFISIFDRISAEPYSPDETMGHGYFNDSAFVHQANEK</sequence>
<evidence type="ECO:0000256" key="6">
    <source>
        <dbReference type="PROSITE-ProRule" id="PRU00723"/>
    </source>
</evidence>
<proteinExistence type="predicted"/>
<dbReference type="InterPro" id="IPR045072">
    <property type="entry name" value="MKRN-like"/>
</dbReference>
<dbReference type="EC" id="2.3.2.27" evidence="2"/>
<organism evidence="9 10">
    <name type="scientific">Mesorhabditis belari</name>
    <dbReference type="NCBI Taxonomy" id="2138241"/>
    <lineage>
        <taxon>Eukaryota</taxon>
        <taxon>Metazoa</taxon>
        <taxon>Ecdysozoa</taxon>
        <taxon>Nematoda</taxon>
        <taxon>Chromadorea</taxon>
        <taxon>Rhabditida</taxon>
        <taxon>Rhabditina</taxon>
        <taxon>Rhabditomorpha</taxon>
        <taxon>Rhabditoidea</taxon>
        <taxon>Rhabditidae</taxon>
        <taxon>Mesorhabditinae</taxon>
        <taxon>Mesorhabditis</taxon>
    </lineage>
</organism>
<reference evidence="10" key="1">
    <citation type="submission" date="2024-02" db="UniProtKB">
        <authorList>
            <consortium name="WormBaseParasite"/>
        </authorList>
    </citation>
    <scope>IDENTIFICATION</scope>
</reference>
<dbReference type="GO" id="GO:0008270">
    <property type="term" value="F:zinc ion binding"/>
    <property type="evidence" value="ECO:0007669"/>
    <property type="project" value="UniProtKB-KW"/>
</dbReference>
<evidence type="ECO:0000256" key="5">
    <source>
        <dbReference type="ARBA" id="ARBA00022833"/>
    </source>
</evidence>
<dbReference type="InterPro" id="IPR000571">
    <property type="entry name" value="Znf_CCCH"/>
</dbReference>
<evidence type="ECO:0000256" key="1">
    <source>
        <dbReference type="ARBA" id="ARBA00000900"/>
    </source>
</evidence>
<dbReference type="Proteomes" id="UP000887575">
    <property type="component" value="Unassembled WGS sequence"/>
</dbReference>
<evidence type="ECO:0000256" key="3">
    <source>
        <dbReference type="ARBA" id="ARBA00022723"/>
    </source>
</evidence>
<comment type="catalytic activity">
    <reaction evidence="1">
        <text>S-ubiquitinyl-[E2 ubiquitin-conjugating enzyme]-L-cysteine + [acceptor protein]-L-lysine = [E2 ubiquitin-conjugating enzyme]-L-cysteine + N(6)-ubiquitinyl-[acceptor protein]-L-lysine.</text>
        <dbReference type="EC" id="2.3.2.27"/>
    </reaction>
</comment>
<dbReference type="GO" id="GO:0061630">
    <property type="term" value="F:ubiquitin protein ligase activity"/>
    <property type="evidence" value="ECO:0007669"/>
    <property type="project" value="UniProtKB-EC"/>
</dbReference>
<feature type="zinc finger region" description="C3H1-type" evidence="6">
    <location>
        <begin position="8"/>
        <end position="36"/>
    </location>
</feature>
<dbReference type="AlphaFoldDB" id="A0AAF3EC08"/>
<keyword evidence="4 6" id="KW-0863">Zinc-finger</keyword>
<keyword evidence="5 6" id="KW-0862">Zinc</keyword>
<evidence type="ECO:0000256" key="7">
    <source>
        <dbReference type="SAM" id="MobiDB-lite"/>
    </source>
</evidence>
<dbReference type="PANTHER" id="PTHR11224:SF10">
    <property type="entry name" value="IP09428P-RELATED"/>
    <property type="match status" value="1"/>
</dbReference>
<feature type="zinc finger region" description="C3H1-type" evidence="6">
    <location>
        <begin position="128"/>
        <end position="162"/>
    </location>
</feature>
<name>A0AAF3EC08_9BILA</name>
<dbReference type="GO" id="GO:0000209">
    <property type="term" value="P:protein polyubiquitination"/>
    <property type="evidence" value="ECO:0007669"/>
    <property type="project" value="InterPro"/>
</dbReference>
<evidence type="ECO:0000256" key="2">
    <source>
        <dbReference type="ARBA" id="ARBA00012483"/>
    </source>
</evidence>
<evidence type="ECO:0000313" key="9">
    <source>
        <dbReference type="Proteomes" id="UP000887575"/>
    </source>
</evidence>
<feature type="domain" description="C3H1-type" evidence="8">
    <location>
        <begin position="8"/>
        <end position="36"/>
    </location>
</feature>
<evidence type="ECO:0000256" key="4">
    <source>
        <dbReference type="ARBA" id="ARBA00022771"/>
    </source>
</evidence>
<keyword evidence="9" id="KW-1185">Reference proteome</keyword>
<evidence type="ECO:0000313" key="10">
    <source>
        <dbReference type="WBParaSite" id="MBELARI_LOCUS11483"/>
    </source>
</evidence>
<keyword evidence="3 6" id="KW-0479">Metal-binding</keyword>
<dbReference type="PROSITE" id="PS50103">
    <property type="entry name" value="ZF_C3H1"/>
    <property type="match status" value="2"/>
</dbReference>
<evidence type="ECO:0000259" key="8">
    <source>
        <dbReference type="PROSITE" id="PS50103"/>
    </source>
</evidence>
<feature type="domain" description="C3H1-type" evidence="8">
    <location>
        <begin position="128"/>
        <end position="162"/>
    </location>
</feature>
<protein>
    <recommendedName>
        <fullName evidence="2">RING-type E3 ubiquitin transferase</fullName>
        <ecNumber evidence="2">2.3.2.27</ecNumber>
    </recommendedName>
</protein>
<feature type="compositionally biased region" description="Basic and acidic residues" evidence="7">
    <location>
        <begin position="163"/>
        <end position="187"/>
    </location>
</feature>